<dbReference type="AlphaFoldDB" id="A0A2S2R3U9"/>
<feature type="region of interest" description="Disordered" evidence="6">
    <location>
        <begin position="798"/>
        <end position="847"/>
    </location>
</feature>
<protein>
    <recommendedName>
        <fullName evidence="5">Nuclear pore protein</fullName>
    </recommendedName>
</protein>
<dbReference type="Pfam" id="PF04097">
    <property type="entry name" value="Nic96"/>
    <property type="match status" value="1"/>
</dbReference>
<evidence type="ECO:0000256" key="3">
    <source>
        <dbReference type="ARBA" id="ARBA00023132"/>
    </source>
</evidence>
<accession>A0A2S2R3U9</accession>
<evidence type="ECO:0000256" key="2">
    <source>
        <dbReference type="ARBA" id="ARBA00010186"/>
    </source>
</evidence>
<dbReference type="RefSeq" id="XP_025410060.1">
    <property type="nucleotide sequence ID" value="XM_025554275.1"/>
</dbReference>
<dbReference type="GO" id="GO:0005643">
    <property type="term" value="C:nuclear pore"/>
    <property type="evidence" value="ECO:0007669"/>
    <property type="project" value="UniProtKB-SubCell"/>
</dbReference>
<dbReference type="EMBL" id="GGMS01015401">
    <property type="protein sequence ID" value="MBY84604.1"/>
    <property type="molecule type" value="Transcribed_RNA"/>
</dbReference>
<name>A0A2S2R3U9_9HEMI</name>
<evidence type="ECO:0000256" key="4">
    <source>
        <dbReference type="ARBA" id="ARBA00023242"/>
    </source>
</evidence>
<organism evidence="7">
    <name type="scientific">Sipha flava</name>
    <name type="common">yellow sugarcane aphid</name>
    <dbReference type="NCBI Taxonomy" id="143950"/>
    <lineage>
        <taxon>Eukaryota</taxon>
        <taxon>Metazoa</taxon>
        <taxon>Ecdysozoa</taxon>
        <taxon>Arthropoda</taxon>
        <taxon>Hexapoda</taxon>
        <taxon>Insecta</taxon>
        <taxon>Pterygota</taxon>
        <taxon>Neoptera</taxon>
        <taxon>Paraneoptera</taxon>
        <taxon>Hemiptera</taxon>
        <taxon>Sternorrhyncha</taxon>
        <taxon>Aphidomorpha</taxon>
        <taxon>Aphidoidea</taxon>
        <taxon>Aphididae</taxon>
        <taxon>Sipha</taxon>
    </lineage>
</organism>
<evidence type="ECO:0000256" key="6">
    <source>
        <dbReference type="SAM" id="MobiDB-lite"/>
    </source>
</evidence>
<gene>
    <name evidence="7" type="primary">nup93</name>
    <name evidence="9" type="synonym">LOC112683304</name>
    <name evidence="7" type="ORF">g.67983</name>
</gene>
<evidence type="ECO:0000256" key="1">
    <source>
        <dbReference type="ARBA" id="ARBA00004567"/>
    </source>
</evidence>
<keyword evidence="5" id="KW-0813">Transport</keyword>
<comment type="subcellular location">
    <subcellularLocation>
        <location evidence="1 5">Nucleus</location>
        <location evidence="1 5">Nuclear pore complex</location>
    </subcellularLocation>
</comment>
<keyword evidence="3 5" id="KW-0906">Nuclear pore complex</keyword>
<evidence type="ECO:0000313" key="8">
    <source>
        <dbReference type="Proteomes" id="UP000694846"/>
    </source>
</evidence>
<feature type="compositionally biased region" description="Acidic residues" evidence="6">
    <location>
        <begin position="810"/>
        <end position="834"/>
    </location>
</feature>
<evidence type="ECO:0000256" key="5">
    <source>
        <dbReference type="RuleBase" id="RU364035"/>
    </source>
</evidence>
<dbReference type="Proteomes" id="UP000694846">
    <property type="component" value="Unplaced"/>
</dbReference>
<dbReference type="InterPro" id="IPR007231">
    <property type="entry name" value="Nucleoporin_int_Nup93/Nic96"/>
</dbReference>
<comment type="similarity">
    <text evidence="2 5">Belongs to the nucleoporin interacting component (NIC) family.</text>
</comment>
<keyword evidence="8" id="KW-1185">Reference proteome</keyword>
<keyword evidence="5" id="KW-0509">mRNA transport</keyword>
<evidence type="ECO:0000313" key="7">
    <source>
        <dbReference type="EMBL" id="MBY84604.1"/>
    </source>
</evidence>
<keyword evidence="5" id="KW-0811">Translocation</keyword>
<proteinExistence type="inferred from homology"/>
<reference evidence="7" key="1">
    <citation type="submission" date="2018-04" db="EMBL/GenBank/DDBJ databases">
        <title>Transcriptome assembly of Sipha flava.</title>
        <authorList>
            <person name="Scully E.D."/>
            <person name="Geib S.M."/>
            <person name="Palmer N.A."/>
            <person name="Koch K."/>
            <person name="Bradshaw J."/>
            <person name="Heng-Moss T."/>
            <person name="Sarath G."/>
        </authorList>
    </citation>
    <scope>NUCLEOTIDE SEQUENCE</scope>
</reference>
<dbReference type="PANTHER" id="PTHR11225:SF4">
    <property type="entry name" value="NUCLEAR PORE COMPLEX PROTEIN NUP93"/>
    <property type="match status" value="1"/>
</dbReference>
<sequence length="888" mass="99691">MADTDLEYLLLQGQKLCKDTDTLKPVSKIHKSLRQLCRNADHSSKQLLGGNDEQYAKEFLANRGLDLHSYGSVLKKLRTYQDQNAMATCDAKPVMDYSSSVESLMGRHVEDYIKNLEGRTDEKEAVSGSARDLIETSWGKIKKGLVYNEFASDSYDVSFCLQNLPITKKNTHFTFDPSGGGGDFPFIEDVKDYIRAKESGEPVGELIGRFLDTMHRSNADATVAHIWNVVKYMHDITPQRSANGSFNERFSEENQTKLVKNAKNYLEDKYQSFLIKETRHLDIGGAVGDTGHMAAVIGSYVFMNAGRPPAAAAVQQQQQQFDFHVNEQSVWPLLYFCFRCGRTDVAEHFVRESGLALDDLVNVFTHLKDGSFTGRAATNVGVTLNRYYRTLPAAVCGDNAFRKTTFSLLGLVEANAEKAAVAKTVEDKLWMLLVEHSAAKYADASDGLDYGALQRYVLDHGKPYRDQQPHVYFELLFLVGQFESAVDFLYRNAAAAAYSNHAVHIAIGLREKRVLATPGYLQAPFLSNENVDVRFARLNYTRLVLLFCHEFESQYPHYAAYYYYFLRDGDGDDCDGGGGRDQRWQLFYRCVADLATSFDGNMCEWMFGAEGGRLRDVYAADTVDAVVDRTLELALDRSRPEVAIELYTMRSDRAAYGVMNGMLSRAIYEFDVPRTRERMRRHGVGAGAKNYCDRVYAYAEHLHAAKGSGGLETAAVTRGGPIDTFQVLRDVYAFFYHWSEFRFQEAVDKAADSGLVPFTEGRDFRRCLDNCTSRYGELVQRNVSHFLKSVADALCNEHTNVSGGRQNRDGDDDEEEDDSAADNEGSLTEDEDSDVFDRSRGTGSGGWTKRRLRNAVKTVYLFAAQLPVHVAQDAVEYISANASIVHLN</sequence>
<dbReference type="PANTHER" id="PTHR11225">
    <property type="entry name" value="NUCLEAR PORE COMPLEX PROTEIN NUP93 NUCLEOPORIN NUP93 DEAD EYE PROTEIN"/>
    <property type="match status" value="1"/>
</dbReference>
<dbReference type="GO" id="GO:0006606">
    <property type="term" value="P:protein import into nucleus"/>
    <property type="evidence" value="ECO:0007669"/>
    <property type="project" value="TreeGrafter"/>
</dbReference>
<keyword evidence="5" id="KW-0653">Protein transport</keyword>
<reference evidence="9" key="2">
    <citation type="submission" date="2025-04" db="UniProtKB">
        <authorList>
            <consortium name="RefSeq"/>
        </authorList>
    </citation>
    <scope>IDENTIFICATION</scope>
    <source>
        <tissue evidence="9">Whole body</tissue>
    </source>
</reference>
<keyword evidence="4 5" id="KW-0539">Nucleus</keyword>
<dbReference type="OrthoDB" id="1918363at2759"/>
<keyword evidence="5" id="KW-0472">Membrane</keyword>
<dbReference type="GO" id="GO:0017056">
    <property type="term" value="F:structural constituent of nuclear pore"/>
    <property type="evidence" value="ECO:0007669"/>
    <property type="project" value="InterPro"/>
</dbReference>
<evidence type="ECO:0000313" key="9">
    <source>
        <dbReference type="RefSeq" id="XP_025410060.1"/>
    </source>
</evidence>
<dbReference type="GO" id="GO:0016973">
    <property type="term" value="P:poly(A)+ mRNA export from nucleus"/>
    <property type="evidence" value="ECO:0007669"/>
    <property type="project" value="TreeGrafter"/>
</dbReference>